<dbReference type="AlphaFoldDB" id="N1PZJ5"/>
<gene>
    <name evidence="2" type="ORF">DOTSEDRAFT_18965</name>
</gene>
<dbReference type="HOGENOM" id="CLU_1004813_0_0_1"/>
<organism evidence="2 3">
    <name type="scientific">Dothistroma septosporum (strain NZE10 / CBS 128990)</name>
    <name type="common">Red band needle blight fungus</name>
    <name type="synonym">Mycosphaerella pini</name>
    <dbReference type="NCBI Taxonomy" id="675120"/>
    <lineage>
        <taxon>Eukaryota</taxon>
        <taxon>Fungi</taxon>
        <taxon>Dikarya</taxon>
        <taxon>Ascomycota</taxon>
        <taxon>Pezizomycotina</taxon>
        <taxon>Dothideomycetes</taxon>
        <taxon>Dothideomycetidae</taxon>
        <taxon>Mycosphaerellales</taxon>
        <taxon>Mycosphaerellaceae</taxon>
        <taxon>Dothistroma</taxon>
    </lineage>
</organism>
<feature type="compositionally biased region" description="Basic and acidic residues" evidence="1">
    <location>
        <begin position="64"/>
        <end position="74"/>
    </location>
</feature>
<dbReference type="OrthoDB" id="449241at2759"/>
<evidence type="ECO:0000313" key="2">
    <source>
        <dbReference type="EMBL" id="EME48433.1"/>
    </source>
</evidence>
<sequence>MSSASSTQPATQAPQDFASLLRSLSVPDGKPLATPAQDPLRPSTFAAPSSLLMPDKLPTYTESESTRGTKRKADLPATKPIPDPSNPFYDPRLDLKHAAGLIYKTLKAAHTSTDRWAETMIESHFLLLADKSKHQPDHALNRISKDITHIADLLRLGRKGWTLTDLPYNLFQDVEQLIPDIVIDLNKLSEYHGCGWLLQRAVLPTVEVEKRLRGIHKERQRIETEYKAKQAKFWNEDARKLIKKEDPTVAMERVFGFKSERNDDEERVGKGEGAKCG</sequence>
<reference evidence="2 3" key="2">
    <citation type="journal article" date="2012" name="PLoS Pathog.">
        <title>Diverse lifestyles and strategies of plant pathogenesis encoded in the genomes of eighteen Dothideomycetes fungi.</title>
        <authorList>
            <person name="Ohm R.A."/>
            <person name="Feau N."/>
            <person name="Henrissat B."/>
            <person name="Schoch C.L."/>
            <person name="Horwitz B.A."/>
            <person name="Barry K.W."/>
            <person name="Condon B.J."/>
            <person name="Copeland A.C."/>
            <person name="Dhillon B."/>
            <person name="Glaser F."/>
            <person name="Hesse C.N."/>
            <person name="Kosti I."/>
            <person name="LaButti K."/>
            <person name="Lindquist E.A."/>
            <person name="Lucas S."/>
            <person name="Salamov A.A."/>
            <person name="Bradshaw R.E."/>
            <person name="Ciuffetti L."/>
            <person name="Hamelin R.C."/>
            <person name="Kema G.H.J."/>
            <person name="Lawrence C."/>
            <person name="Scott J.A."/>
            <person name="Spatafora J.W."/>
            <person name="Turgeon B.G."/>
            <person name="de Wit P.J.G.M."/>
            <person name="Zhong S."/>
            <person name="Goodwin S.B."/>
            <person name="Grigoriev I.V."/>
        </authorList>
    </citation>
    <scope>NUCLEOTIDE SEQUENCE [LARGE SCALE GENOMIC DNA]</scope>
    <source>
        <strain evidence="3">NZE10 / CBS 128990</strain>
    </source>
</reference>
<evidence type="ECO:0000313" key="3">
    <source>
        <dbReference type="Proteomes" id="UP000016933"/>
    </source>
</evidence>
<proteinExistence type="predicted"/>
<feature type="region of interest" description="Disordered" evidence="1">
    <location>
        <begin position="1"/>
        <end position="89"/>
    </location>
</feature>
<name>N1PZJ5_DOTSN</name>
<dbReference type="OMA" id="HALNRIC"/>
<dbReference type="Proteomes" id="UP000016933">
    <property type="component" value="Unassembled WGS sequence"/>
</dbReference>
<dbReference type="EMBL" id="KB446535">
    <property type="protein sequence ID" value="EME48433.1"/>
    <property type="molecule type" value="Genomic_DNA"/>
</dbReference>
<accession>N1PZJ5</accession>
<keyword evidence="3" id="KW-1185">Reference proteome</keyword>
<reference evidence="3" key="1">
    <citation type="journal article" date="2012" name="PLoS Genet.">
        <title>The genomes of the fungal plant pathogens Cladosporium fulvum and Dothistroma septosporum reveal adaptation to different hosts and lifestyles but also signatures of common ancestry.</title>
        <authorList>
            <person name="de Wit P.J.G.M."/>
            <person name="van der Burgt A."/>
            <person name="Oekmen B."/>
            <person name="Stergiopoulos I."/>
            <person name="Abd-Elsalam K.A."/>
            <person name="Aerts A.L."/>
            <person name="Bahkali A.H."/>
            <person name="Beenen H.G."/>
            <person name="Chettri P."/>
            <person name="Cox M.P."/>
            <person name="Datema E."/>
            <person name="de Vries R.P."/>
            <person name="Dhillon B."/>
            <person name="Ganley A.R."/>
            <person name="Griffiths S.A."/>
            <person name="Guo Y."/>
            <person name="Hamelin R.C."/>
            <person name="Henrissat B."/>
            <person name="Kabir M.S."/>
            <person name="Jashni M.K."/>
            <person name="Kema G."/>
            <person name="Klaubauf S."/>
            <person name="Lapidus A."/>
            <person name="Levasseur A."/>
            <person name="Lindquist E."/>
            <person name="Mehrabi R."/>
            <person name="Ohm R.A."/>
            <person name="Owen T.J."/>
            <person name="Salamov A."/>
            <person name="Schwelm A."/>
            <person name="Schijlen E."/>
            <person name="Sun H."/>
            <person name="van den Burg H.A."/>
            <person name="van Ham R.C.H.J."/>
            <person name="Zhang S."/>
            <person name="Goodwin S.B."/>
            <person name="Grigoriev I.V."/>
            <person name="Collemare J."/>
            <person name="Bradshaw R.E."/>
        </authorList>
    </citation>
    <scope>NUCLEOTIDE SEQUENCE [LARGE SCALE GENOMIC DNA]</scope>
    <source>
        <strain evidence="3">NZE10 / CBS 128990</strain>
    </source>
</reference>
<evidence type="ECO:0000256" key="1">
    <source>
        <dbReference type="SAM" id="MobiDB-lite"/>
    </source>
</evidence>
<feature type="compositionally biased region" description="Low complexity" evidence="1">
    <location>
        <begin position="1"/>
        <end position="15"/>
    </location>
</feature>
<protein>
    <submittedName>
        <fullName evidence="2">Uncharacterized protein</fullName>
    </submittedName>
</protein>